<gene>
    <name evidence="1" type="ORF">FB470_006980</name>
</gene>
<evidence type="ECO:0008006" key="3">
    <source>
        <dbReference type="Google" id="ProtNLM"/>
    </source>
</evidence>
<accession>A0ABU0F796</accession>
<dbReference type="EMBL" id="JAUSUT010000001">
    <property type="protein sequence ID" value="MDQ0382986.1"/>
    <property type="molecule type" value="Genomic_DNA"/>
</dbReference>
<proteinExistence type="predicted"/>
<organism evidence="1 2">
    <name type="scientific">Amycolatopsis thermophila</name>
    <dbReference type="NCBI Taxonomy" id="206084"/>
    <lineage>
        <taxon>Bacteria</taxon>
        <taxon>Bacillati</taxon>
        <taxon>Actinomycetota</taxon>
        <taxon>Actinomycetes</taxon>
        <taxon>Pseudonocardiales</taxon>
        <taxon>Pseudonocardiaceae</taxon>
        <taxon>Amycolatopsis</taxon>
    </lineage>
</organism>
<keyword evidence="2" id="KW-1185">Reference proteome</keyword>
<reference evidence="1 2" key="1">
    <citation type="submission" date="2023-07" db="EMBL/GenBank/DDBJ databases">
        <title>Sequencing the genomes of 1000 actinobacteria strains.</title>
        <authorList>
            <person name="Klenk H.-P."/>
        </authorList>
    </citation>
    <scope>NUCLEOTIDE SEQUENCE [LARGE SCALE GENOMIC DNA]</scope>
    <source>
        <strain evidence="1 2">DSM 45805</strain>
    </source>
</reference>
<protein>
    <recommendedName>
        <fullName evidence="3">PE family protein</fullName>
    </recommendedName>
</protein>
<evidence type="ECO:0000313" key="2">
    <source>
        <dbReference type="Proteomes" id="UP001229651"/>
    </source>
</evidence>
<sequence>MGDWTDVGAGLGDAGQLQAMEADTKRLLDSARAGNWAVDEETGTHLRRAVTTMLDRLAGIQENVRRLKRAPKFGNDEYARTAAAHFQKAMDSDENSLVPVYEALRVNLNQLVHALDEAMARYDASDEAATQHLGKFKD</sequence>
<comment type="caution">
    <text evidence="1">The sequence shown here is derived from an EMBL/GenBank/DDBJ whole genome shotgun (WGS) entry which is preliminary data.</text>
</comment>
<name>A0ABU0F796_9PSEU</name>
<dbReference type="RefSeq" id="WP_306998636.1">
    <property type="nucleotide sequence ID" value="NZ_JAUSUT010000001.1"/>
</dbReference>
<dbReference type="Proteomes" id="UP001229651">
    <property type="component" value="Unassembled WGS sequence"/>
</dbReference>
<evidence type="ECO:0000313" key="1">
    <source>
        <dbReference type="EMBL" id="MDQ0382986.1"/>
    </source>
</evidence>